<feature type="transmembrane region" description="Helical" evidence="1">
    <location>
        <begin position="106"/>
        <end position="126"/>
    </location>
</feature>
<dbReference type="Proteomes" id="UP000189067">
    <property type="component" value="Unassembled WGS sequence"/>
</dbReference>
<accession>A0A508YYY9</accession>
<feature type="transmembrane region" description="Helical" evidence="1">
    <location>
        <begin position="235"/>
        <end position="253"/>
    </location>
</feature>
<reference evidence="3 5" key="1">
    <citation type="submission" date="2017-01" db="EMBL/GenBank/DDBJ databases">
        <title>In silico prediction, in vitro antibacterial spectrum and physicochemical properties of a putative bacteriocin produced by Lactobacillus rhamnosus strain L156.4.</title>
        <authorList>
            <person name="Silveira A.M."/>
            <person name="Monteiro A.S."/>
            <person name="Santos V.L."/>
            <person name="Nicoli J.R."/>
            <person name="Azevedo V."/>
            <person name="Soares S.C."/>
            <person name="Castro-Oliveira L."/>
            <person name="Dias-Souza M.V."/>
            <person name="Nardi R.M."/>
        </authorList>
    </citation>
    <scope>NUCLEOTIDE SEQUENCE [LARGE SCALE GENOMIC DNA]</scope>
    <source>
        <strain evidence="3 5">L156.4</strain>
    </source>
</reference>
<evidence type="ECO:0008006" key="8">
    <source>
        <dbReference type="Google" id="ProtNLM"/>
    </source>
</evidence>
<sequence length="458" mass="50396">MNRVVTKLFIKHWRIWLAVTPIFIISGIVFGAAIVLLSALSSADASSGVDYGVFLQVPIVIGGVILCLFTNNAMKQCIDFFDDTNDILLMLGASPIQLSFLMTGQMLLTGIIGASFGILFVVPAARGFLRLLPIGAGSQSLSSLPIALTGNTIGIVLLIQTVLISMTCMRYCLKNYRRRKGRVSTDREEGKKNGGMVIGTLAIIGCIVGTVLLFLKAIPDPSSVADYTNSMKNAMNLLLLLWLLLIVAMNFLIRPLFIKMVKMVAHLPSITKHPLIRSAFYDLQFHQENMIKLIRPVSVIALLIGNFIALFLNTKMLVDGRNDESAIYDLIVSLVFVFGAPILISLANIVTSISLFKMKTQKETDNYFFTGCTPSWIFELKLTEIGTAAILSILITFLGTLLFAIPLLRVAFLGGGDIFRANWTVNILLTLGIFSLFFLCFAPIYWLEKGKRKAYVNG</sequence>
<evidence type="ECO:0000313" key="3">
    <source>
        <dbReference type="EMBL" id="ONN74370.1"/>
    </source>
</evidence>
<feature type="transmembrane region" description="Helical" evidence="1">
    <location>
        <begin position="427"/>
        <end position="447"/>
    </location>
</feature>
<dbReference type="EMBL" id="MTJY01000037">
    <property type="protein sequence ID" value="ONN74370.1"/>
    <property type="molecule type" value="Genomic_DNA"/>
</dbReference>
<reference evidence="4 6" key="2">
    <citation type="submission" date="2019-04" db="EMBL/GenBank/DDBJ databases">
        <title>Genome Announcement to Ensure Probiotic Safety of Lactobacillus rhamnosus UBLR-58.</title>
        <authorList>
            <person name="Sulthana A."/>
            <person name="Lakshmi S.G."/>
            <person name="Madempudi R.S."/>
        </authorList>
    </citation>
    <scope>NUCLEOTIDE SEQUENCE [LARGE SCALE GENOMIC DNA]</scope>
    <source>
        <strain evidence="4 6">UBLR-58</strain>
    </source>
</reference>
<feature type="transmembrane region" description="Helical" evidence="1">
    <location>
        <begin position="385"/>
        <end position="407"/>
    </location>
</feature>
<feature type="transmembrane region" description="Helical" evidence="1">
    <location>
        <begin position="146"/>
        <end position="173"/>
    </location>
</feature>
<keyword evidence="1" id="KW-0812">Transmembrane</keyword>
<proteinExistence type="predicted"/>
<dbReference type="RefSeq" id="WP_005692960.1">
    <property type="nucleotide sequence ID" value="NZ_CABFNI010000014.1"/>
</dbReference>
<keyword evidence="1" id="KW-1133">Transmembrane helix</keyword>
<dbReference type="EMBL" id="JACCKI010000011">
    <property type="protein sequence ID" value="NZA05761.1"/>
    <property type="molecule type" value="Genomic_DNA"/>
</dbReference>
<evidence type="ECO:0000313" key="5">
    <source>
        <dbReference type="Proteomes" id="UP000189067"/>
    </source>
</evidence>
<organism evidence="2 7">
    <name type="scientific">Lacticaseibacillus rhamnosus</name>
    <name type="common">Lactobacillus rhamnosus</name>
    <dbReference type="NCBI Taxonomy" id="47715"/>
    <lineage>
        <taxon>Bacteria</taxon>
        <taxon>Bacillati</taxon>
        <taxon>Bacillota</taxon>
        <taxon>Bacilli</taxon>
        <taxon>Lactobacillales</taxon>
        <taxon>Lactobacillaceae</taxon>
        <taxon>Lacticaseibacillus</taxon>
    </lineage>
</organism>
<protein>
    <recommendedName>
        <fullName evidence="8">FtsX-like permease family protein</fullName>
    </recommendedName>
</protein>
<evidence type="ECO:0000313" key="6">
    <source>
        <dbReference type="Proteomes" id="UP000307517"/>
    </source>
</evidence>
<dbReference type="Proteomes" id="UP000307517">
    <property type="component" value="Unassembled WGS sequence"/>
</dbReference>
<keyword evidence="1" id="KW-0472">Membrane</keyword>
<dbReference type="AlphaFoldDB" id="A0A508YYY9"/>
<feature type="transmembrane region" description="Helical" evidence="1">
    <location>
        <begin position="332"/>
        <end position="356"/>
    </location>
</feature>
<comment type="caution">
    <text evidence="2">The sequence shown here is derived from an EMBL/GenBank/DDBJ whole genome shotgun (WGS) entry which is preliminary data.</text>
</comment>
<feature type="transmembrane region" description="Helical" evidence="1">
    <location>
        <begin position="51"/>
        <end position="69"/>
    </location>
</feature>
<evidence type="ECO:0000313" key="4">
    <source>
        <dbReference type="EMBL" id="THC79834.1"/>
    </source>
</evidence>
<feature type="transmembrane region" description="Helical" evidence="1">
    <location>
        <begin position="15"/>
        <end position="39"/>
    </location>
</feature>
<evidence type="ECO:0000313" key="7">
    <source>
        <dbReference type="Proteomes" id="UP000552935"/>
    </source>
</evidence>
<name>A0A508YYY9_LACRH</name>
<feature type="transmembrane region" description="Helical" evidence="1">
    <location>
        <begin position="293"/>
        <end position="312"/>
    </location>
</feature>
<evidence type="ECO:0000256" key="1">
    <source>
        <dbReference type="SAM" id="Phobius"/>
    </source>
</evidence>
<evidence type="ECO:0000313" key="2">
    <source>
        <dbReference type="EMBL" id="NZA05761.1"/>
    </source>
</evidence>
<gene>
    <name evidence="3" type="ORF">BWR10_09265</name>
    <name evidence="4" type="ORF">E6L36_05110</name>
    <name evidence="2" type="ORF">H0N82_11865</name>
</gene>
<dbReference type="EMBL" id="SSHM01000001">
    <property type="protein sequence ID" value="THC79834.1"/>
    <property type="molecule type" value="Genomic_DNA"/>
</dbReference>
<reference evidence="2 7" key="3">
    <citation type="submission" date="2020-07" db="EMBL/GenBank/DDBJ databases">
        <title>Organ Donor 1.</title>
        <authorList>
            <person name="Marsh A.J."/>
            <person name="Azcarate-Peril M.A."/>
        </authorList>
    </citation>
    <scope>NUCLEOTIDE SEQUENCE [LARGE SCALE GENOMIC DNA]</scope>
    <source>
        <strain evidence="2 7">AMC0712</strain>
    </source>
</reference>
<feature type="transmembrane region" description="Helical" evidence="1">
    <location>
        <begin position="194"/>
        <end position="215"/>
    </location>
</feature>
<dbReference type="Proteomes" id="UP000552935">
    <property type="component" value="Unassembled WGS sequence"/>
</dbReference>